<dbReference type="EMBL" id="QLNT01000021">
    <property type="protein sequence ID" value="KAF3062503.1"/>
    <property type="molecule type" value="Genomic_DNA"/>
</dbReference>
<comment type="caution">
    <text evidence="3">The sequence shown here is derived from an EMBL/GenBank/DDBJ whole genome shotgun (WGS) entry which is preliminary data.</text>
</comment>
<protein>
    <submittedName>
        <fullName evidence="3">Uncharacterized protein</fullName>
    </submittedName>
</protein>
<feature type="compositionally biased region" description="Low complexity" evidence="1">
    <location>
        <begin position="465"/>
        <end position="474"/>
    </location>
</feature>
<evidence type="ECO:0000313" key="3">
    <source>
        <dbReference type="EMBL" id="KAF3062503.1"/>
    </source>
</evidence>
<accession>A0A9P4X7B4</accession>
<feature type="signal peptide" evidence="2">
    <location>
        <begin position="1"/>
        <end position="16"/>
    </location>
</feature>
<gene>
    <name evidence="3" type="ORF">CFAM422_010662</name>
</gene>
<evidence type="ECO:0000256" key="1">
    <source>
        <dbReference type="SAM" id="MobiDB-lite"/>
    </source>
</evidence>
<keyword evidence="2" id="KW-0732">Signal</keyword>
<evidence type="ECO:0000256" key="2">
    <source>
        <dbReference type="SAM" id="SignalP"/>
    </source>
</evidence>
<reference evidence="3 4" key="1">
    <citation type="submission" date="2018-06" db="EMBL/GenBank/DDBJ databases">
        <title>Genome analysis of cellulolytic fungus Trichoderma lentiforme CFAM-422.</title>
        <authorList>
            <person name="Steindorff A.S."/>
            <person name="Formighieri E.F."/>
            <person name="Midorikawa G.E.O."/>
            <person name="Tamietti M.S."/>
            <person name="Ramos E.Z."/>
            <person name="Silva A.S."/>
            <person name="Bon E.P.S."/>
            <person name="Mendes T.D."/>
            <person name="Damaso M.C.T."/>
            <person name="Favaro L.C.L."/>
        </authorList>
    </citation>
    <scope>NUCLEOTIDE SEQUENCE [LARGE SCALE GENOMIC DNA]</scope>
    <source>
        <strain evidence="3 4">CFAM-422</strain>
    </source>
</reference>
<feature type="region of interest" description="Disordered" evidence="1">
    <location>
        <begin position="354"/>
        <end position="390"/>
    </location>
</feature>
<organism evidence="3 4">
    <name type="scientific">Trichoderma lentiforme</name>
    <dbReference type="NCBI Taxonomy" id="1567552"/>
    <lineage>
        <taxon>Eukaryota</taxon>
        <taxon>Fungi</taxon>
        <taxon>Dikarya</taxon>
        <taxon>Ascomycota</taxon>
        <taxon>Pezizomycotina</taxon>
        <taxon>Sordariomycetes</taxon>
        <taxon>Hypocreomycetidae</taxon>
        <taxon>Hypocreales</taxon>
        <taxon>Hypocreaceae</taxon>
        <taxon>Trichoderma</taxon>
    </lineage>
</organism>
<sequence length="738" mass="80010">MKAMLISQLTVRSAIAAAIPVANNQVFTVSLPGTIIDWKDYYYNSSKLIRPPLDIQVKEARLVDGMIPLSKFTAGKTGKSVARSYLAALDLLVPVEASVSGVIGNDTSVVKDERLKTIRDRYKLSMAYLTSPDDTPGSNGKSKVDTYVQKQSMWAKEVAAYAQAQAQAMERSQPPPGATTAQVREAKEKYMQWIQEHAREFKNNIQTKYMDWVVHGYKFMVDFHFGVVDISSGMKRIENSKEAYRNLTVIAPDGSSEYNGVVLSPSSWATIVAKKVLNWKKNNSGPSPAEVRAEIRRLQNLLVSHKTLQKAVDDGVFFPVLASNKDADQSELQTAYTAVYASMDEENKKLFEKKEGAPPAEADPNAAKKESSLSKLGNAQKDYTEKSLSRTTATVRDIEGSNKANVKGWLDARIGQLEADISDLKEQLGIAKATEQAPSPAKLLPLPVVNENGIVITDEEARADPSNSSSSPFSRGATLDSSTRELTQFLGIKNPGKPDIEDLDNEEAWRNKTDDGPDPWTKISCKVSAKSDSKVTNTSQSASAIAAKAGWGFFSASGSASHSESSSEAMQQMSNLDVEVSMSCMVVEIERPWLHAELFADAELDSGAFKISPGEDALRVAFENGKNLDGEYQQFSSYPTAFVVAADVELSFSGDTTKLESAVSASSTSANLSVGYGPFALSGSHSSSKSKSRTKMDSTATGCKISVQAPQIVGWIQTLLPELPKAKDGISTMKGLFA</sequence>
<feature type="region of interest" description="Disordered" evidence="1">
    <location>
        <begin position="458"/>
        <end position="480"/>
    </location>
</feature>
<keyword evidence="4" id="KW-1185">Reference proteome</keyword>
<feature type="chain" id="PRO_5040481742" evidence="2">
    <location>
        <begin position="17"/>
        <end position="738"/>
    </location>
</feature>
<evidence type="ECO:0000313" key="4">
    <source>
        <dbReference type="Proteomes" id="UP000801864"/>
    </source>
</evidence>
<dbReference type="AlphaFoldDB" id="A0A9P4X7B4"/>
<proteinExistence type="predicted"/>
<dbReference type="Proteomes" id="UP000801864">
    <property type="component" value="Unassembled WGS sequence"/>
</dbReference>
<name>A0A9P4X7B4_9HYPO</name>